<name>D5XCJ1_THEPJ</name>
<dbReference type="EMBL" id="CP002028">
    <property type="protein sequence ID" value="ADG81617.1"/>
    <property type="molecule type" value="Genomic_DNA"/>
</dbReference>
<sequence>MFVPRRNIYLFFCLVSCFVLLGVRSLFLLDDTAPGFPGGQPAKGPESFKIYITGKGTVTGIKTGGLGLAVYAVEKIPRYQGQLYRIGLVVLNTTEKPKELDFNVALVNSQGREIFLEKEYQTPVTVAPREVSPGTIEIEVPDRKNDWHMELWGGCLGTRVELPLRVNVVRHPME</sequence>
<proteinExistence type="predicted"/>
<keyword evidence="2" id="KW-1185">Reference proteome</keyword>
<evidence type="ECO:0000313" key="2">
    <source>
        <dbReference type="Proteomes" id="UP000002377"/>
    </source>
</evidence>
<dbReference type="STRING" id="635013.TherJR_0750"/>
<dbReference type="HOGENOM" id="CLU_1539308_0_0_9"/>
<dbReference type="AlphaFoldDB" id="D5XCJ1"/>
<dbReference type="Proteomes" id="UP000002377">
    <property type="component" value="Chromosome"/>
</dbReference>
<gene>
    <name evidence="1" type="ordered locus">TherJR_0750</name>
</gene>
<protein>
    <submittedName>
        <fullName evidence="1">Uncharacterized protein</fullName>
    </submittedName>
</protein>
<organism evidence="1 2">
    <name type="scientific">Thermincola potens (strain JR)</name>
    <dbReference type="NCBI Taxonomy" id="635013"/>
    <lineage>
        <taxon>Bacteria</taxon>
        <taxon>Bacillati</taxon>
        <taxon>Bacillota</taxon>
        <taxon>Clostridia</taxon>
        <taxon>Eubacteriales</taxon>
        <taxon>Thermincolaceae</taxon>
        <taxon>Thermincola</taxon>
    </lineage>
</organism>
<reference evidence="1 2" key="1">
    <citation type="submission" date="2010-05" db="EMBL/GenBank/DDBJ databases">
        <title>Complete sequence of Thermincola sp. JR.</title>
        <authorList>
            <consortium name="US DOE Joint Genome Institute"/>
            <person name="Lucas S."/>
            <person name="Copeland A."/>
            <person name="Lapidus A."/>
            <person name="Cheng J.-F."/>
            <person name="Bruce D."/>
            <person name="Goodwin L."/>
            <person name="Pitluck S."/>
            <person name="Chertkov O."/>
            <person name="Detter J.C."/>
            <person name="Han C."/>
            <person name="Tapia R."/>
            <person name="Land M."/>
            <person name="Hauser L."/>
            <person name="Kyrpides N."/>
            <person name="Mikhailova N."/>
            <person name="Hazen T.C."/>
            <person name="Woyke T."/>
        </authorList>
    </citation>
    <scope>NUCLEOTIDE SEQUENCE [LARGE SCALE GENOMIC DNA]</scope>
    <source>
        <strain evidence="1 2">JR</strain>
    </source>
</reference>
<dbReference type="KEGG" id="tjr:TherJR_0750"/>
<accession>D5XCJ1</accession>
<evidence type="ECO:0000313" key="1">
    <source>
        <dbReference type="EMBL" id="ADG81617.1"/>
    </source>
</evidence>